<proteinExistence type="predicted"/>
<evidence type="ECO:0000313" key="2">
    <source>
        <dbReference type="Proteomes" id="UP000224460"/>
    </source>
</evidence>
<keyword evidence="2" id="KW-1185">Reference proteome</keyword>
<comment type="caution">
    <text evidence="1">The sequence shown here is derived from an EMBL/GenBank/DDBJ whole genome shotgun (WGS) entry which is preliminary data.</text>
</comment>
<dbReference type="Proteomes" id="UP000224460">
    <property type="component" value="Unassembled WGS sequence"/>
</dbReference>
<sequence length="125" mass="14321">MSKNKVEVIIGGTILALQGEESEEHIQKVASLIDKQLMAIQKNNVRKNLNPTKVYMLAALNIANEYIKALEELSVCMDEIQSFEEEKERLKRELSALKEENAKLQLLEQPTYASVNRKKHINRGR</sequence>
<organism evidence="1 2">
    <name type="scientific">Sporanaerobium hydrogeniformans</name>
    <dbReference type="NCBI Taxonomy" id="3072179"/>
    <lineage>
        <taxon>Bacteria</taxon>
        <taxon>Bacillati</taxon>
        <taxon>Bacillota</taxon>
        <taxon>Clostridia</taxon>
        <taxon>Lachnospirales</taxon>
        <taxon>Lachnospiraceae</taxon>
        <taxon>Sporanaerobium</taxon>
    </lineage>
</organism>
<protein>
    <submittedName>
        <fullName evidence="1">Cell division protein ZapA</fullName>
    </submittedName>
</protein>
<accession>A0AC61DE09</accession>
<reference evidence="1" key="1">
    <citation type="submission" date="2017-10" db="EMBL/GenBank/DDBJ databases">
        <title>Genome sequence of cellulolytic Lachnospiraceae bacterium XHS1971 isolated from hotspring sediment.</title>
        <authorList>
            <person name="Vasudevan G."/>
            <person name="Joshi A.J."/>
            <person name="Hivarkar S."/>
            <person name="Lanjekar V.B."/>
            <person name="Dhakephalkar P.K."/>
            <person name="Dagar S."/>
        </authorList>
    </citation>
    <scope>NUCLEOTIDE SEQUENCE</scope>
    <source>
        <strain evidence="1">XHS1971</strain>
    </source>
</reference>
<keyword evidence="1" id="KW-0131">Cell cycle</keyword>
<evidence type="ECO:0000313" key="1">
    <source>
        <dbReference type="EMBL" id="PHV71053.1"/>
    </source>
</evidence>
<name>A0AC61DE09_9FIRM</name>
<dbReference type="EMBL" id="PEDL01000005">
    <property type="protein sequence ID" value="PHV71053.1"/>
    <property type="molecule type" value="Genomic_DNA"/>
</dbReference>
<keyword evidence="1" id="KW-0132">Cell division</keyword>
<gene>
    <name evidence="1" type="ORF">CS063_06880</name>
</gene>